<dbReference type="PANTHER" id="PTHR43539">
    <property type="entry name" value="FLAVIN-BINDING MONOOXYGENASE-LIKE PROTEIN (AFU_ORTHOLOGUE AFUA_4G09220)"/>
    <property type="match status" value="1"/>
</dbReference>
<name>A0ABV6KXF5_9BACI</name>
<evidence type="ECO:0000256" key="1">
    <source>
        <dbReference type="ARBA" id="ARBA00023002"/>
    </source>
</evidence>
<proteinExistence type="predicted"/>
<evidence type="ECO:0000313" key="3">
    <source>
        <dbReference type="Proteomes" id="UP001589738"/>
    </source>
</evidence>
<protein>
    <submittedName>
        <fullName evidence="2">NAD(P)-binding domain-containing protein</fullName>
    </submittedName>
</protein>
<dbReference type="InterPro" id="IPR036188">
    <property type="entry name" value="FAD/NAD-bd_sf"/>
</dbReference>
<keyword evidence="1" id="KW-0560">Oxidoreductase</keyword>
<organism evidence="2 3">
    <name type="scientific">Robertmurraya beringensis</name>
    <dbReference type="NCBI Taxonomy" id="641660"/>
    <lineage>
        <taxon>Bacteria</taxon>
        <taxon>Bacillati</taxon>
        <taxon>Bacillota</taxon>
        <taxon>Bacilli</taxon>
        <taxon>Bacillales</taxon>
        <taxon>Bacillaceae</taxon>
        <taxon>Robertmurraya</taxon>
    </lineage>
</organism>
<keyword evidence="3" id="KW-1185">Reference proteome</keyword>
<dbReference type="RefSeq" id="WP_160548814.1">
    <property type="nucleotide sequence ID" value="NZ_JBHLUU010000126.1"/>
</dbReference>
<accession>A0ABV6KXF5</accession>
<gene>
    <name evidence="2" type="ORF">ACFFHF_22710</name>
</gene>
<dbReference type="Pfam" id="PF13738">
    <property type="entry name" value="Pyr_redox_3"/>
    <property type="match status" value="1"/>
</dbReference>
<sequence length="488" mass="54978">MSLEALNLQVKKDLSYLNFGGTNWVRPHCHPDGHVYDVVIVGGGQSGLGAAFALLKERISNILVLDENPEGFEGPWETYARMVTLRTPKQLTSVDLGIPSLTFRSWWEAQFGAKSWDNIDKIPRRDWMNYLRWYRQVLQLPVINEVKLTLIEPSQKGIHQLHIEGKGASTNKIFTRKVILATGIQGGGEWHVPPMISENLPKHLFAHTSEPIDFEELKGKKVAILGGGASAFDNANFALTEGVAEAHVFVRRKELPRINPIRQMETSGMIERFHSLTDSNKYKIISHFFKHNQPPTNDTFARASSRPGFHLHLGSPWLHVEPSNCGAKITTPKGIFHFDFLIISTGLLTDPAFRPELQLVEKHIARWEDRYQPTEAEANPILDAHPYLSPGFAFLSRDEKGKKLLHGIFAFNYSALISCGISASALSGMKFGIPKLVSAVADQLFLDDQEEILTQFFNYKEVEFTGEWDKEGELVGTTKHIETEKEKQ</sequence>
<comment type="caution">
    <text evidence="2">The sequence shown here is derived from an EMBL/GenBank/DDBJ whole genome shotgun (WGS) entry which is preliminary data.</text>
</comment>
<dbReference type="PRINTS" id="PR00368">
    <property type="entry name" value="FADPNR"/>
</dbReference>
<reference evidence="2 3" key="1">
    <citation type="submission" date="2024-09" db="EMBL/GenBank/DDBJ databases">
        <authorList>
            <person name="Sun Q."/>
            <person name="Mori K."/>
        </authorList>
    </citation>
    <scope>NUCLEOTIDE SEQUENCE [LARGE SCALE GENOMIC DNA]</scope>
    <source>
        <strain evidence="2 3">CGMCC 1.9126</strain>
    </source>
</reference>
<dbReference type="EMBL" id="JBHLUU010000126">
    <property type="protein sequence ID" value="MFC0478005.1"/>
    <property type="molecule type" value="Genomic_DNA"/>
</dbReference>
<dbReference type="PANTHER" id="PTHR43539:SF91">
    <property type="entry name" value="FAD-DEPENDENT URATE HYDROXYLASE"/>
    <property type="match status" value="1"/>
</dbReference>
<dbReference type="SUPFAM" id="SSF51905">
    <property type="entry name" value="FAD/NAD(P)-binding domain"/>
    <property type="match status" value="1"/>
</dbReference>
<dbReference type="Proteomes" id="UP001589738">
    <property type="component" value="Unassembled WGS sequence"/>
</dbReference>
<evidence type="ECO:0000313" key="2">
    <source>
        <dbReference type="EMBL" id="MFC0478005.1"/>
    </source>
</evidence>
<dbReference type="InterPro" id="IPR050982">
    <property type="entry name" value="Auxin_biosynth/cation_transpt"/>
</dbReference>
<dbReference type="Gene3D" id="3.50.50.60">
    <property type="entry name" value="FAD/NAD(P)-binding domain"/>
    <property type="match status" value="1"/>
</dbReference>